<name>A0ABT3PT38_9BACT</name>
<evidence type="ECO:0000313" key="3">
    <source>
        <dbReference type="EMBL" id="MCW9709033.1"/>
    </source>
</evidence>
<evidence type="ECO:0000313" key="4">
    <source>
        <dbReference type="Proteomes" id="UP001207918"/>
    </source>
</evidence>
<feature type="coiled-coil region" evidence="1">
    <location>
        <begin position="134"/>
        <end position="161"/>
    </location>
</feature>
<reference evidence="3 4" key="1">
    <citation type="submission" date="2021-03" db="EMBL/GenBank/DDBJ databases">
        <title>Aliifodinibius sp. nov., a new bacterium isolated from saline soil.</title>
        <authorList>
            <person name="Galisteo C."/>
            <person name="De La Haba R."/>
            <person name="Sanchez-Porro C."/>
            <person name="Ventosa A."/>
        </authorList>
    </citation>
    <scope>NUCLEOTIDE SEQUENCE [LARGE SCALE GENOMIC DNA]</scope>
    <source>
        <strain evidence="3 4">1BSP15-2V2</strain>
    </source>
</reference>
<sequence length="190" mass="22132">MPNLIKIGFSKKNPLHRLDELYSTGVPEPFMPIASFNVKNPEVCEKEIHALLKEYRINNQREFFRLEPSKALKLSIDIILEFIPDGIDGAVIEGYTKAPSFDEDQTFALRLLIEKPFKSRGLSIEAMRKNGHWANALELEYKLLELEREGLIKKFKQKRRQPSIWKITSIGIKFMLDNDLVHDSVREQYD</sequence>
<gene>
    <name evidence="3" type="ORF">J6I44_19390</name>
</gene>
<dbReference type="Proteomes" id="UP001207918">
    <property type="component" value="Unassembled WGS sequence"/>
</dbReference>
<comment type="caution">
    <text evidence="3">The sequence shown here is derived from an EMBL/GenBank/DDBJ whole genome shotgun (WGS) entry which is preliminary data.</text>
</comment>
<keyword evidence="1" id="KW-0175">Coiled coil</keyword>
<proteinExistence type="predicted"/>
<protein>
    <submittedName>
        <fullName evidence="3">GIY-YIG nuclease family protein</fullName>
    </submittedName>
</protein>
<organism evidence="3 4">
    <name type="scientific">Fodinibius salsisoli</name>
    <dbReference type="NCBI Taxonomy" id="2820877"/>
    <lineage>
        <taxon>Bacteria</taxon>
        <taxon>Pseudomonadati</taxon>
        <taxon>Balneolota</taxon>
        <taxon>Balneolia</taxon>
        <taxon>Balneolales</taxon>
        <taxon>Balneolaceae</taxon>
        <taxon>Fodinibius</taxon>
    </lineage>
</organism>
<feature type="domain" description="Bacteriophage T5 Orf172 DNA-binding" evidence="2">
    <location>
        <begin position="1"/>
        <end position="78"/>
    </location>
</feature>
<dbReference type="InterPro" id="IPR018306">
    <property type="entry name" value="Phage_T5_Orf172_DNA-bd"/>
</dbReference>
<dbReference type="EMBL" id="JAGGJA010000021">
    <property type="protein sequence ID" value="MCW9709033.1"/>
    <property type="molecule type" value="Genomic_DNA"/>
</dbReference>
<keyword evidence="4" id="KW-1185">Reference proteome</keyword>
<dbReference type="Pfam" id="PF13455">
    <property type="entry name" value="MUG113"/>
    <property type="match status" value="1"/>
</dbReference>
<evidence type="ECO:0000256" key="1">
    <source>
        <dbReference type="SAM" id="Coils"/>
    </source>
</evidence>
<evidence type="ECO:0000259" key="2">
    <source>
        <dbReference type="SMART" id="SM00974"/>
    </source>
</evidence>
<dbReference type="SMART" id="SM00974">
    <property type="entry name" value="T5orf172"/>
    <property type="match status" value="1"/>
</dbReference>
<accession>A0ABT3PT38</accession>